<name>E6PX96_9ZZZZ</name>
<comment type="caution">
    <text evidence="1">The sequence shown here is derived from an EMBL/GenBank/DDBJ whole genome shotgun (WGS) entry which is preliminary data.</text>
</comment>
<sequence>MGTTVNQYVRDRLAELAGEEDTEATIARFRALSGQGNSNGWKWNREEIYEERLGRYGKS</sequence>
<dbReference type="AlphaFoldDB" id="E6PX96"/>
<protein>
    <submittedName>
        <fullName evidence="1">Uncharacterized protein</fullName>
    </submittedName>
</protein>
<gene>
    <name evidence="1" type="ORF">CARN3_0487</name>
</gene>
<accession>E6PX96</accession>
<organism evidence="1">
    <name type="scientific">mine drainage metagenome</name>
    <dbReference type="NCBI Taxonomy" id="410659"/>
    <lineage>
        <taxon>unclassified sequences</taxon>
        <taxon>metagenomes</taxon>
        <taxon>ecological metagenomes</taxon>
    </lineage>
</organism>
<dbReference type="EMBL" id="CABN01000027">
    <property type="protein sequence ID" value="CBH99555.1"/>
    <property type="molecule type" value="Genomic_DNA"/>
</dbReference>
<reference evidence="1" key="1">
    <citation type="submission" date="2009-10" db="EMBL/GenBank/DDBJ databases">
        <title>Diversity of trophic interactions inside an arsenic-rich microbial ecosystem.</title>
        <authorList>
            <person name="Bertin P.N."/>
            <person name="Heinrich-Salmeron A."/>
            <person name="Pelletier E."/>
            <person name="Goulhen-Chollet F."/>
            <person name="Arsene-Ploetze F."/>
            <person name="Gallien S."/>
            <person name="Calteau A."/>
            <person name="Vallenet D."/>
            <person name="Casiot C."/>
            <person name="Chane-Woon-Ming B."/>
            <person name="Giloteaux L."/>
            <person name="Barakat M."/>
            <person name="Bonnefoy V."/>
            <person name="Bruneel O."/>
            <person name="Chandler M."/>
            <person name="Cleiss J."/>
            <person name="Duran R."/>
            <person name="Elbaz-Poulichet F."/>
            <person name="Fonknechten N."/>
            <person name="Lauga B."/>
            <person name="Mornico D."/>
            <person name="Ortet P."/>
            <person name="Schaeffer C."/>
            <person name="Siguier P."/>
            <person name="Alexander Thil Smith A."/>
            <person name="Van Dorsselaer A."/>
            <person name="Weissenbach J."/>
            <person name="Medigue C."/>
            <person name="Le Paslier D."/>
        </authorList>
    </citation>
    <scope>NUCLEOTIDE SEQUENCE</scope>
</reference>
<evidence type="ECO:0000313" key="1">
    <source>
        <dbReference type="EMBL" id="CBH99555.1"/>
    </source>
</evidence>
<proteinExistence type="predicted"/>